<proteinExistence type="predicted"/>
<dbReference type="EMBL" id="CAXLJM020000023">
    <property type="protein sequence ID" value="CAL8089467.1"/>
    <property type="molecule type" value="Genomic_DNA"/>
</dbReference>
<feature type="domain" description="IFT121 second beta-propeller" evidence="1">
    <location>
        <begin position="1"/>
        <end position="180"/>
    </location>
</feature>
<accession>A0ABP1Q6W6</accession>
<dbReference type="SUPFAM" id="SSF50978">
    <property type="entry name" value="WD40 repeat-like"/>
    <property type="match status" value="1"/>
</dbReference>
<keyword evidence="3" id="KW-1185">Reference proteome</keyword>
<organism evidence="2 3">
    <name type="scientific">Orchesella dallaii</name>
    <dbReference type="NCBI Taxonomy" id="48710"/>
    <lineage>
        <taxon>Eukaryota</taxon>
        <taxon>Metazoa</taxon>
        <taxon>Ecdysozoa</taxon>
        <taxon>Arthropoda</taxon>
        <taxon>Hexapoda</taxon>
        <taxon>Collembola</taxon>
        <taxon>Entomobryomorpha</taxon>
        <taxon>Entomobryoidea</taxon>
        <taxon>Orchesellidae</taxon>
        <taxon>Orchesellinae</taxon>
        <taxon>Orchesella</taxon>
    </lineage>
</organism>
<dbReference type="InterPro" id="IPR056158">
    <property type="entry name" value="Beta-prop_IFT121_2nd"/>
</dbReference>
<name>A0ABP1Q6W6_9HEXA</name>
<dbReference type="InterPro" id="IPR036322">
    <property type="entry name" value="WD40_repeat_dom_sf"/>
</dbReference>
<dbReference type="Pfam" id="PF23390">
    <property type="entry name" value="Beta-prop_WDR35_2nd"/>
    <property type="match status" value="1"/>
</dbReference>
<evidence type="ECO:0000259" key="1">
    <source>
        <dbReference type="Pfam" id="PF23390"/>
    </source>
</evidence>
<comment type="caution">
    <text evidence="2">The sequence shown here is derived from an EMBL/GenBank/DDBJ whole genome shotgun (WGS) entry which is preliminary data.</text>
</comment>
<protein>
    <recommendedName>
        <fullName evidence="1">IFT121 second beta-propeller domain-containing protein</fullName>
    </recommendedName>
</protein>
<reference evidence="2 3" key="1">
    <citation type="submission" date="2024-08" db="EMBL/GenBank/DDBJ databases">
        <authorList>
            <person name="Cucini C."/>
            <person name="Frati F."/>
        </authorList>
    </citation>
    <scope>NUCLEOTIDE SEQUENCE [LARGE SCALE GENOMIC DNA]</scope>
</reference>
<evidence type="ECO:0000313" key="3">
    <source>
        <dbReference type="Proteomes" id="UP001642540"/>
    </source>
</evidence>
<sequence length="182" mass="20244">MEPFAITLTKNSVICLAPNAILNWNFNLNSEGKSNKLSSTLKPTRQVHVDDFPGIIPKPGERNSHLLRPAMDCARCMHALGDRLCVVRESGKLQFYALPTLGYLQTYRIDFDGDIFQKVLFNCDGTQLAVLSMNGNLILCVFPEVSGQQLEVIVCENVCNISGMLWATDIPRQICVIEGHSM</sequence>
<evidence type="ECO:0000313" key="2">
    <source>
        <dbReference type="EMBL" id="CAL8089467.1"/>
    </source>
</evidence>
<dbReference type="Proteomes" id="UP001642540">
    <property type="component" value="Unassembled WGS sequence"/>
</dbReference>
<gene>
    <name evidence="2" type="ORF">ODALV1_LOCUS7385</name>
</gene>